<name>A0A2P6MYR4_9EUKA</name>
<dbReference type="InParanoid" id="A0A2P6MYR4"/>
<feature type="transmembrane region" description="Helical" evidence="11">
    <location>
        <begin position="1245"/>
        <end position="1268"/>
    </location>
</feature>
<dbReference type="CDD" id="cd07302">
    <property type="entry name" value="CHD"/>
    <property type="match status" value="2"/>
</dbReference>
<organism evidence="13 14">
    <name type="scientific">Planoprotostelium fungivorum</name>
    <dbReference type="NCBI Taxonomy" id="1890364"/>
    <lineage>
        <taxon>Eukaryota</taxon>
        <taxon>Amoebozoa</taxon>
        <taxon>Evosea</taxon>
        <taxon>Variosea</taxon>
        <taxon>Cavosteliida</taxon>
        <taxon>Cavosteliaceae</taxon>
        <taxon>Planoprotostelium</taxon>
    </lineage>
</organism>
<comment type="caution">
    <text evidence="13">The sequence shown here is derived from an EMBL/GenBank/DDBJ whole genome shotgun (WGS) entry which is preliminary data.</text>
</comment>
<feature type="transmembrane region" description="Helical" evidence="11">
    <location>
        <begin position="1385"/>
        <end position="1403"/>
    </location>
</feature>
<feature type="transmembrane region" description="Helical" evidence="11">
    <location>
        <begin position="915"/>
        <end position="934"/>
    </location>
</feature>
<dbReference type="PROSITE" id="PS50920">
    <property type="entry name" value="SOLCAR"/>
    <property type="match status" value="3"/>
</dbReference>
<keyword evidence="5" id="KW-0677">Repeat</keyword>
<evidence type="ECO:0000259" key="12">
    <source>
        <dbReference type="PROSITE" id="PS50125"/>
    </source>
</evidence>
<evidence type="ECO:0000256" key="8">
    <source>
        <dbReference type="ARBA" id="ARBA00023136"/>
    </source>
</evidence>
<evidence type="ECO:0000256" key="9">
    <source>
        <dbReference type="PROSITE-ProRule" id="PRU00282"/>
    </source>
</evidence>
<feature type="region of interest" description="Disordered" evidence="10">
    <location>
        <begin position="639"/>
        <end position="662"/>
    </location>
</feature>
<dbReference type="Pfam" id="PF00153">
    <property type="entry name" value="Mito_carr"/>
    <property type="match status" value="3"/>
</dbReference>
<keyword evidence="4 9" id="KW-0812">Transmembrane</keyword>
<dbReference type="PANTHER" id="PTHR45624">
    <property type="entry name" value="MITOCHONDRIAL BASIC AMINO ACIDS TRANSPORTER-RELATED"/>
    <property type="match status" value="1"/>
</dbReference>
<feature type="transmembrane region" description="Helical" evidence="11">
    <location>
        <begin position="1306"/>
        <end position="1325"/>
    </location>
</feature>
<dbReference type="GO" id="GO:0031966">
    <property type="term" value="C:mitochondrial membrane"/>
    <property type="evidence" value="ECO:0007669"/>
    <property type="project" value="UniProtKB-SubCell"/>
</dbReference>
<keyword evidence="8 9" id="KW-0472">Membrane</keyword>
<feature type="transmembrane region" description="Helical" evidence="11">
    <location>
        <begin position="811"/>
        <end position="831"/>
    </location>
</feature>
<dbReference type="Gene3D" id="3.30.70.1230">
    <property type="entry name" value="Nucleotide cyclase"/>
    <property type="match status" value="2"/>
</dbReference>
<evidence type="ECO:0000256" key="5">
    <source>
        <dbReference type="ARBA" id="ARBA00022737"/>
    </source>
</evidence>
<dbReference type="GO" id="GO:0006839">
    <property type="term" value="P:mitochondrial transport"/>
    <property type="evidence" value="ECO:0007669"/>
    <property type="project" value="TreeGrafter"/>
</dbReference>
<proteinExistence type="inferred from homology"/>
<keyword evidence="3" id="KW-0813">Transport</keyword>
<sequence length="1968" mass="218070">MPVSEKMSEEPEYPNPVGTVLSDLGHMLSREANSDSSHTSVVSCGTEIILKISLNAAVSEIILAGANKMRSLLCLLLCIALSQAQVFTASTPTVTPTGYFTPVYTSNPPAYWQFDVEGLTEGFPAEAVCDGHISRGRDTCSTFQVVIYGPSSQNTTFPELVNVTVTRADIVQVTLGQSYTTVNPTIFMFSSSVPYYTDINGRINVGYFVNDYVDAGVNVTTSGYPYLIYLSSPAITFPLYINSGFLGSTTTYQNITYPVRPYLCAPQNETAVLLREGASQTSSYAPSYCSSVKGSGQVSYTLISANTQPTLTVSTSGNYTATCQIYGNSSDHFALVKLNTKLEGGLINGTQIQRQSDRAFDTVFNCGSNNNISLSVQIDGPFQTINVTKDQPSLPYSNPGFYHINLPAGIIYQNYGIPLPLGSPTSCSSAFSIDYFGFIPNIQFSPNSSFSVPAWGNVFVIQPPQGYCIRGDGIPSNSSNNVYFGFSTQSTLYYEDTNTSLFTLTCAFDVMSIEFDQLTPMNINFTLVKINGQGVYGKNYTVNGLTVLQYPPLSADVGVVSVHLNGSVTSLYSQIGLGFDNRKRTAQYYPTAPNTLQSNTSSSVQFIVAVVGQGQVTTNLGTAAGVNVGYDANYSLYPTTSSSSTKSTGSTTTPLNGGTTATSPVSSAAVSLRGATLSTDELVYYQGQMTTNLGIDWLKAIDKLVSFFGYAREMITLGQLSVDLEDRKTRIEWQFSLGSLSERHSHEARDSIFAMVENLDGVDIGFESTYGRALQRVRSFDDAQINTNNRWQTYLQTFTKKARTRIAELRIYLFLYTTVWIIQLALTATYYGPAAISKDSILFAANTALLVHYTHVIWWASRGDEFQWIDTSVLIGNTMNVRYGYAWDHRLVTGLCLVHIVALSVRLSIYSHLPAADIAGDILSFVVFIVVTELSKQALERALELLQVKEKEKNEIRFRAEREHEQMIKLLLNMLPNELAQKVLDSDSDSIHVQLQKENTSLLILDLVGFTSMSSRHSATDLLEFLNQLYSSMDQLCEKYGIEKVRTVGDSYICAGNVTIPNEDHKNAILRLGLELLDLPLLRQNALKENLTLRIGMHCGTAVYGVTGLNRWHYDVSGPIFYDTEYLEPICRPGTLLVSEDLWRDIDDKENYDHQFMEKRVVDRYKSQKDIRCVEIRGRRSTHDVDFVKRQNSAQNFLFLHRSAFTQRLLDQTRRFEWSRYSGSYRDKDVEDNYWRDVSPLVKKILFAQALTTATLTAVFLVCDHVYYSDVGHHLVWPWYIAAFTIIALNIFIVRKKRMSLLLIRIHIILRTVWCIIVFGALWSLSDRTGSTLLRGTITLANTCITTIFSRFEGAAHVTIVLIVALVVSAFDAHLKSHILQPSIACLLPLFYYINYCSISLTIDGRRVHDLTHMASFSEDLARESAVKADRLIRSLLPDHMIETMSDASRYAAQTYPECGCLFFNITVVTPSLRIYNAYADLIMRVDRKTVSLGLEKIKRVKNTFMIISGLDGRVHLNRLVELVHYVEEELESLEDLRWHAGIDVGPCAGGVVGSSRLCFDMWGDTINTSSRMLSTAEFGMIQVTERVAKDIGDVYRLTYRGQFIKGKGEMNTWYVNRKEEVERLPDYDDVLRGGQLGTQGNRNKEGNSDEITETMSSSQTPESKKLTQTVTAPPARWKDFVSGIVGGASLVVAGHPLDTLKVRMQTMPKPLPGQPPLYKNAVDCFLKTVKIDGFFGLYKGMSSPLTGVPPLYAIVFGAYGWSKSLFTKPIGKDVLSVPQIFWAGCVTGVATTFITTPIELVKARLQVQSGSNIQFKGPVDCGKQIFAREGTRGLFRGFVATLWRDVPGSGAYFAAYELVKRSFIPEGGSAADLKSWHLLLAGGSAGVANWLAVFPIDVVKSVIQTDLNNTYASGHRGMIQCAKNIIAHNGVAGLFRGIGPALLRSFPANAACFLAVEKTMQFLNRTF</sequence>
<dbReference type="GO" id="GO:1902603">
    <property type="term" value="P:carnitine transmembrane transport"/>
    <property type="evidence" value="ECO:0007669"/>
    <property type="project" value="TreeGrafter"/>
</dbReference>
<dbReference type="InterPro" id="IPR001054">
    <property type="entry name" value="A/G_cyclase"/>
</dbReference>
<evidence type="ECO:0000313" key="13">
    <source>
        <dbReference type="EMBL" id="PRP76833.1"/>
    </source>
</evidence>
<dbReference type="SUPFAM" id="SSF55073">
    <property type="entry name" value="Nucleotide cyclase"/>
    <property type="match status" value="2"/>
</dbReference>
<dbReference type="SMART" id="SM00044">
    <property type="entry name" value="CYCc"/>
    <property type="match status" value="2"/>
</dbReference>
<feature type="transmembrane region" description="Helical" evidence="11">
    <location>
        <begin position="1355"/>
        <end position="1373"/>
    </location>
</feature>
<evidence type="ECO:0000256" key="2">
    <source>
        <dbReference type="ARBA" id="ARBA00006375"/>
    </source>
</evidence>
<evidence type="ECO:0000256" key="6">
    <source>
        <dbReference type="ARBA" id="ARBA00022989"/>
    </source>
</evidence>
<dbReference type="STRING" id="1890364.A0A2P6MYR4"/>
<feature type="transmembrane region" description="Helical" evidence="11">
    <location>
        <begin position="1274"/>
        <end position="1294"/>
    </location>
</feature>
<dbReference type="InterPro" id="IPR029787">
    <property type="entry name" value="Nucleotide_cyclase"/>
</dbReference>
<dbReference type="Proteomes" id="UP000241769">
    <property type="component" value="Unassembled WGS sequence"/>
</dbReference>
<dbReference type="PANTHER" id="PTHR45624:SF4">
    <property type="entry name" value="CONGESTED-LIKE TRACHEA PROTEIN-RELATED"/>
    <property type="match status" value="1"/>
</dbReference>
<dbReference type="Gene3D" id="1.50.40.10">
    <property type="entry name" value="Mitochondrial carrier domain"/>
    <property type="match status" value="1"/>
</dbReference>
<feature type="compositionally biased region" description="Polar residues" evidence="10">
    <location>
        <begin position="1654"/>
        <end position="1671"/>
    </location>
</feature>
<dbReference type="EMBL" id="MDYQ01000298">
    <property type="protein sequence ID" value="PRP76833.1"/>
    <property type="molecule type" value="Genomic_DNA"/>
</dbReference>
<gene>
    <name evidence="13" type="ORF">PROFUN_14763</name>
</gene>
<dbReference type="Pfam" id="PF00211">
    <property type="entry name" value="Guanylate_cyc"/>
    <property type="match status" value="2"/>
</dbReference>
<comment type="subcellular location">
    <subcellularLocation>
        <location evidence="1">Mitochondrion membrane</location>
        <topology evidence="1">Multi-pass membrane protein</topology>
    </subcellularLocation>
</comment>
<dbReference type="GO" id="GO:0035556">
    <property type="term" value="P:intracellular signal transduction"/>
    <property type="evidence" value="ECO:0007669"/>
    <property type="project" value="InterPro"/>
</dbReference>
<feature type="repeat" description="Solcar" evidence="9">
    <location>
        <begin position="1776"/>
        <end position="1863"/>
    </location>
</feature>
<comment type="similarity">
    <text evidence="2">Belongs to the mitochondrial carrier (TC 2.A.29) family.</text>
</comment>
<dbReference type="InterPro" id="IPR018108">
    <property type="entry name" value="MCP_transmembrane"/>
</dbReference>
<evidence type="ECO:0000256" key="11">
    <source>
        <dbReference type="SAM" id="Phobius"/>
    </source>
</evidence>
<evidence type="ECO:0000256" key="7">
    <source>
        <dbReference type="ARBA" id="ARBA00023128"/>
    </source>
</evidence>
<feature type="repeat" description="Solcar" evidence="9">
    <location>
        <begin position="1874"/>
        <end position="1963"/>
    </location>
</feature>
<keyword evidence="7" id="KW-0496">Mitochondrion</keyword>
<feature type="domain" description="Guanylate cyclase" evidence="12">
    <location>
        <begin position="1001"/>
        <end position="1128"/>
    </location>
</feature>
<evidence type="ECO:0000256" key="3">
    <source>
        <dbReference type="ARBA" id="ARBA00022448"/>
    </source>
</evidence>
<dbReference type="PROSITE" id="PS50125">
    <property type="entry name" value="GUANYLATE_CYCLASE_2"/>
    <property type="match status" value="2"/>
</dbReference>
<evidence type="ECO:0000256" key="10">
    <source>
        <dbReference type="SAM" id="MobiDB-lite"/>
    </source>
</evidence>
<dbReference type="GO" id="GO:0015227">
    <property type="term" value="F:O-acyl-L-carnitine transmembrane transporter activity"/>
    <property type="evidence" value="ECO:0007669"/>
    <property type="project" value="TreeGrafter"/>
</dbReference>
<dbReference type="OrthoDB" id="17090at2759"/>
<keyword evidence="14" id="KW-1185">Reference proteome</keyword>
<keyword evidence="6 11" id="KW-1133">Transmembrane helix</keyword>
<evidence type="ECO:0000256" key="1">
    <source>
        <dbReference type="ARBA" id="ARBA00004225"/>
    </source>
</evidence>
<evidence type="ECO:0000256" key="4">
    <source>
        <dbReference type="ARBA" id="ARBA00022692"/>
    </source>
</evidence>
<feature type="region of interest" description="Disordered" evidence="10">
    <location>
        <begin position="1631"/>
        <end position="1671"/>
    </location>
</feature>
<accession>A0A2P6MYR4</accession>
<protein>
    <submittedName>
        <fullName evidence="13">Putative carnitine-acylcarnitine carrier protein</fullName>
    </submittedName>
</protein>
<dbReference type="SUPFAM" id="SSF103506">
    <property type="entry name" value="Mitochondrial carrier"/>
    <property type="match status" value="1"/>
</dbReference>
<feature type="domain" description="Guanylate cyclase" evidence="12">
    <location>
        <begin position="1460"/>
        <end position="1574"/>
    </location>
</feature>
<feature type="repeat" description="Solcar" evidence="9">
    <location>
        <begin position="1675"/>
        <end position="1766"/>
    </location>
</feature>
<reference evidence="13 14" key="1">
    <citation type="journal article" date="2018" name="Genome Biol. Evol.">
        <title>Multiple Roots of Fruiting Body Formation in Amoebozoa.</title>
        <authorList>
            <person name="Hillmann F."/>
            <person name="Forbes G."/>
            <person name="Novohradska S."/>
            <person name="Ferling I."/>
            <person name="Riege K."/>
            <person name="Groth M."/>
            <person name="Westermann M."/>
            <person name="Marz M."/>
            <person name="Spaller T."/>
            <person name="Winckler T."/>
            <person name="Schaap P."/>
            <person name="Glockner G."/>
        </authorList>
    </citation>
    <scope>NUCLEOTIDE SEQUENCE [LARGE SCALE GENOMIC DNA]</scope>
    <source>
        <strain evidence="13 14">Jena</strain>
    </source>
</reference>
<dbReference type="GO" id="GO:0009190">
    <property type="term" value="P:cyclic nucleotide biosynthetic process"/>
    <property type="evidence" value="ECO:0007669"/>
    <property type="project" value="InterPro"/>
</dbReference>
<evidence type="ECO:0000313" key="14">
    <source>
        <dbReference type="Proteomes" id="UP000241769"/>
    </source>
</evidence>
<dbReference type="InterPro" id="IPR050567">
    <property type="entry name" value="Mitochondrial_Carrier"/>
</dbReference>
<dbReference type="InterPro" id="IPR023395">
    <property type="entry name" value="MCP_dom_sf"/>
</dbReference>